<proteinExistence type="inferred from homology"/>
<evidence type="ECO:0000256" key="1">
    <source>
        <dbReference type="ARBA" id="ARBA00006987"/>
    </source>
</evidence>
<dbReference type="PIRSF" id="PIRSF017082">
    <property type="entry name" value="YflP"/>
    <property type="match status" value="1"/>
</dbReference>
<name>A0ABU1HM70_9GAMM</name>
<dbReference type="InterPro" id="IPR042100">
    <property type="entry name" value="Bug_dom1"/>
</dbReference>
<sequence length="327" mass="35429">MNKTRWGAATLVAAMTLSVTGLTQADDFPNRPLTLVVGFGAGGSTDIQARVLANVLEENLGQPVNVVNQPGAGGAVSLTRLMNSDDEGYTFVYAGTNGTLTFAPHAHDTEFSLDDFRYVASITTVQHAIVTGENRPFGDSWEDLIEYARENPGTSYATQHALDRLVIEYIMEQEGLNLRIVPTSGGAGMAPLVLSGDVDFAYSGGTHSGYAESGEMPVLLSMDAERLFAFPDAPTVQEAGYDIDTSDFRVVVVPKNTPDSHVERLSEALEAATQDERFIEITEERILMPVHFFGEEEATEMLYAQSESYRQLLDDMGGVPEDENGAD</sequence>
<dbReference type="InterPro" id="IPR005064">
    <property type="entry name" value="BUG"/>
</dbReference>
<evidence type="ECO:0000256" key="2">
    <source>
        <dbReference type="SAM" id="SignalP"/>
    </source>
</evidence>
<feature type="chain" id="PRO_5046078293" evidence="2">
    <location>
        <begin position="26"/>
        <end position="327"/>
    </location>
</feature>
<keyword evidence="2" id="KW-0732">Signal</keyword>
<comment type="caution">
    <text evidence="3">The sequence shown here is derived from an EMBL/GenBank/DDBJ whole genome shotgun (WGS) entry which is preliminary data.</text>
</comment>
<protein>
    <submittedName>
        <fullName evidence="3">Tripartite tricarboxylate transporter substrate binding protein</fullName>
    </submittedName>
</protein>
<dbReference type="SUPFAM" id="SSF53850">
    <property type="entry name" value="Periplasmic binding protein-like II"/>
    <property type="match status" value="1"/>
</dbReference>
<dbReference type="PANTHER" id="PTHR42928:SF5">
    <property type="entry name" value="BLR1237 PROTEIN"/>
    <property type="match status" value="1"/>
</dbReference>
<accession>A0ABU1HM70</accession>
<dbReference type="Gene3D" id="3.40.190.10">
    <property type="entry name" value="Periplasmic binding protein-like II"/>
    <property type="match status" value="1"/>
</dbReference>
<dbReference type="Proteomes" id="UP001251374">
    <property type="component" value="Unassembled WGS sequence"/>
</dbReference>
<reference evidence="3 4" key="1">
    <citation type="submission" date="2023-04" db="EMBL/GenBank/DDBJ databases">
        <title>A long-awaited taxogenomic arrangement of the family Halomonadaceae.</title>
        <authorList>
            <person name="De La Haba R."/>
            <person name="Chuvochina M."/>
            <person name="Wittouck S."/>
            <person name="Arahal D.R."/>
            <person name="Sanchez-Porro C."/>
            <person name="Hugenholtz P."/>
            <person name="Ventosa A."/>
        </authorList>
    </citation>
    <scope>NUCLEOTIDE SEQUENCE [LARGE SCALE GENOMIC DNA]</scope>
    <source>
        <strain evidence="3 4">DSM 26770</strain>
    </source>
</reference>
<dbReference type="Gene3D" id="3.40.190.150">
    <property type="entry name" value="Bordetella uptake gene, domain 1"/>
    <property type="match status" value="1"/>
</dbReference>
<evidence type="ECO:0000313" key="3">
    <source>
        <dbReference type="EMBL" id="MDR5907650.1"/>
    </source>
</evidence>
<dbReference type="Pfam" id="PF03401">
    <property type="entry name" value="TctC"/>
    <property type="match status" value="1"/>
</dbReference>
<dbReference type="RefSeq" id="WP_309725168.1">
    <property type="nucleotide sequence ID" value="NZ_JARWAM010000024.1"/>
</dbReference>
<feature type="signal peptide" evidence="2">
    <location>
        <begin position="1"/>
        <end position="25"/>
    </location>
</feature>
<comment type="similarity">
    <text evidence="1">Belongs to the UPF0065 (bug) family.</text>
</comment>
<dbReference type="PANTHER" id="PTHR42928">
    <property type="entry name" value="TRICARBOXYLATE-BINDING PROTEIN"/>
    <property type="match status" value="1"/>
</dbReference>
<gene>
    <name evidence="3" type="ORF">QC821_20460</name>
</gene>
<keyword evidence="4" id="KW-1185">Reference proteome</keyword>
<dbReference type="EMBL" id="JARWAM010000024">
    <property type="protein sequence ID" value="MDR5907650.1"/>
    <property type="molecule type" value="Genomic_DNA"/>
</dbReference>
<dbReference type="CDD" id="cd07012">
    <property type="entry name" value="PBP2_Bug_TTT"/>
    <property type="match status" value="1"/>
</dbReference>
<evidence type="ECO:0000313" key="4">
    <source>
        <dbReference type="Proteomes" id="UP001251374"/>
    </source>
</evidence>
<organism evidence="3 4">
    <name type="scientific">Franzmannia qiaohouensis</name>
    <dbReference type="NCBI Taxonomy" id="1329370"/>
    <lineage>
        <taxon>Bacteria</taxon>
        <taxon>Pseudomonadati</taxon>
        <taxon>Pseudomonadota</taxon>
        <taxon>Gammaproteobacteria</taxon>
        <taxon>Oceanospirillales</taxon>
        <taxon>Halomonadaceae</taxon>
        <taxon>Franzmannia</taxon>
    </lineage>
</organism>